<name>A0A5C3N565_9AGAM</name>
<accession>A0A5C3N565</accession>
<organism evidence="7 8">
    <name type="scientific">Heliocybe sulcata</name>
    <dbReference type="NCBI Taxonomy" id="5364"/>
    <lineage>
        <taxon>Eukaryota</taxon>
        <taxon>Fungi</taxon>
        <taxon>Dikarya</taxon>
        <taxon>Basidiomycota</taxon>
        <taxon>Agaricomycotina</taxon>
        <taxon>Agaricomycetes</taxon>
        <taxon>Gloeophyllales</taxon>
        <taxon>Gloeophyllaceae</taxon>
        <taxon>Heliocybe</taxon>
    </lineage>
</organism>
<evidence type="ECO:0000313" key="7">
    <source>
        <dbReference type="EMBL" id="TFK48901.1"/>
    </source>
</evidence>
<evidence type="ECO:0000256" key="1">
    <source>
        <dbReference type="ARBA" id="ARBA00022723"/>
    </source>
</evidence>
<evidence type="ECO:0000256" key="3">
    <source>
        <dbReference type="ARBA" id="ARBA00022833"/>
    </source>
</evidence>
<evidence type="ECO:0000259" key="6">
    <source>
        <dbReference type="PROSITE" id="PS50865"/>
    </source>
</evidence>
<protein>
    <recommendedName>
        <fullName evidence="6">MYND-type domain-containing protein</fullName>
    </recommendedName>
</protein>
<evidence type="ECO:0000256" key="2">
    <source>
        <dbReference type="ARBA" id="ARBA00022771"/>
    </source>
</evidence>
<keyword evidence="8" id="KW-1185">Reference proteome</keyword>
<dbReference type="EMBL" id="ML213517">
    <property type="protein sequence ID" value="TFK48901.1"/>
    <property type="molecule type" value="Genomic_DNA"/>
</dbReference>
<evidence type="ECO:0000256" key="4">
    <source>
        <dbReference type="PROSITE-ProRule" id="PRU00134"/>
    </source>
</evidence>
<gene>
    <name evidence="7" type="ORF">OE88DRAFT_436190</name>
</gene>
<reference evidence="7 8" key="1">
    <citation type="journal article" date="2019" name="Nat. Ecol. Evol.">
        <title>Megaphylogeny resolves global patterns of mushroom evolution.</title>
        <authorList>
            <person name="Varga T."/>
            <person name="Krizsan K."/>
            <person name="Foldi C."/>
            <person name="Dima B."/>
            <person name="Sanchez-Garcia M."/>
            <person name="Sanchez-Ramirez S."/>
            <person name="Szollosi G.J."/>
            <person name="Szarkandi J.G."/>
            <person name="Papp V."/>
            <person name="Albert L."/>
            <person name="Andreopoulos W."/>
            <person name="Angelini C."/>
            <person name="Antonin V."/>
            <person name="Barry K.W."/>
            <person name="Bougher N.L."/>
            <person name="Buchanan P."/>
            <person name="Buyck B."/>
            <person name="Bense V."/>
            <person name="Catcheside P."/>
            <person name="Chovatia M."/>
            <person name="Cooper J."/>
            <person name="Damon W."/>
            <person name="Desjardin D."/>
            <person name="Finy P."/>
            <person name="Geml J."/>
            <person name="Haridas S."/>
            <person name="Hughes K."/>
            <person name="Justo A."/>
            <person name="Karasinski D."/>
            <person name="Kautmanova I."/>
            <person name="Kiss B."/>
            <person name="Kocsube S."/>
            <person name="Kotiranta H."/>
            <person name="LaButti K.M."/>
            <person name="Lechner B.E."/>
            <person name="Liimatainen K."/>
            <person name="Lipzen A."/>
            <person name="Lukacs Z."/>
            <person name="Mihaltcheva S."/>
            <person name="Morgado L.N."/>
            <person name="Niskanen T."/>
            <person name="Noordeloos M.E."/>
            <person name="Ohm R.A."/>
            <person name="Ortiz-Santana B."/>
            <person name="Ovrebo C."/>
            <person name="Racz N."/>
            <person name="Riley R."/>
            <person name="Savchenko A."/>
            <person name="Shiryaev A."/>
            <person name="Soop K."/>
            <person name="Spirin V."/>
            <person name="Szebenyi C."/>
            <person name="Tomsovsky M."/>
            <person name="Tulloss R.E."/>
            <person name="Uehling J."/>
            <person name="Grigoriev I.V."/>
            <person name="Vagvolgyi C."/>
            <person name="Papp T."/>
            <person name="Martin F.M."/>
            <person name="Miettinen O."/>
            <person name="Hibbett D.S."/>
            <person name="Nagy L.G."/>
        </authorList>
    </citation>
    <scope>NUCLEOTIDE SEQUENCE [LARGE SCALE GENOMIC DNA]</scope>
    <source>
        <strain evidence="7 8">OMC1185</strain>
    </source>
</reference>
<dbReference type="InterPro" id="IPR002893">
    <property type="entry name" value="Znf_MYND"/>
</dbReference>
<keyword evidence="3" id="KW-0862">Zinc</keyword>
<dbReference type="PROSITE" id="PS01360">
    <property type="entry name" value="ZF_MYND_1"/>
    <property type="match status" value="1"/>
</dbReference>
<dbReference type="Proteomes" id="UP000305948">
    <property type="component" value="Unassembled WGS sequence"/>
</dbReference>
<dbReference type="SUPFAM" id="SSF144232">
    <property type="entry name" value="HIT/MYND zinc finger-like"/>
    <property type="match status" value="1"/>
</dbReference>
<proteinExistence type="predicted"/>
<dbReference type="OrthoDB" id="5231159at2759"/>
<feature type="domain" description="MYND-type" evidence="6">
    <location>
        <begin position="21"/>
        <end position="63"/>
    </location>
</feature>
<keyword evidence="2 4" id="KW-0863">Zinc-finger</keyword>
<feature type="region of interest" description="Disordered" evidence="5">
    <location>
        <begin position="1"/>
        <end position="21"/>
    </location>
</feature>
<dbReference type="Pfam" id="PF01753">
    <property type="entry name" value="zf-MYND"/>
    <property type="match status" value="1"/>
</dbReference>
<dbReference type="STRING" id="5364.A0A5C3N565"/>
<dbReference type="GO" id="GO:0008270">
    <property type="term" value="F:zinc ion binding"/>
    <property type="evidence" value="ECO:0007669"/>
    <property type="project" value="UniProtKB-KW"/>
</dbReference>
<dbReference type="Gene3D" id="6.10.140.2220">
    <property type="match status" value="1"/>
</dbReference>
<dbReference type="PROSITE" id="PS50865">
    <property type="entry name" value="ZF_MYND_2"/>
    <property type="match status" value="1"/>
</dbReference>
<evidence type="ECO:0000256" key="5">
    <source>
        <dbReference type="SAM" id="MobiDB-lite"/>
    </source>
</evidence>
<evidence type="ECO:0000313" key="8">
    <source>
        <dbReference type="Proteomes" id="UP000305948"/>
    </source>
</evidence>
<keyword evidence="1" id="KW-0479">Metal-binding</keyword>
<sequence length="245" mass="27529">MSFGDRHNSAGPPGRGNRRQCTNCSNPESLPNFKLLRCSGCAFSYYCNKECQKNHWPKHKPACLANRKAFKDFRASEMSGVRLAGMDAIKMSQMLQNFLKHHASALLQAFPCALKLTDHPERIRTHILCMLLEPKFTTKPPRSARPETLFRLRDADALPIEHPVISASWNPPERMMDAARAIFMQLAKVEGQVDDPGVVVAICLGAASVIPLRLNSDDVRLCCETCPDELWKIMLALELENVNDR</sequence>
<dbReference type="AlphaFoldDB" id="A0A5C3N565"/>